<evidence type="ECO:0000313" key="3">
    <source>
        <dbReference type="Proteomes" id="UP000324513"/>
    </source>
</evidence>
<keyword evidence="1" id="KW-1133">Transmembrane helix</keyword>
<accession>A0ABY3NLA1</accession>
<keyword evidence="1" id="KW-0472">Membrane</keyword>
<feature type="transmembrane region" description="Helical" evidence="1">
    <location>
        <begin position="97"/>
        <end position="116"/>
    </location>
</feature>
<dbReference type="EMBL" id="VNHK01000001">
    <property type="protein sequence ID" value="TYO94260.1"/>
    <property type="molecule type" value="Genomic_DNA"/>
</dbReference>
<proteinExistence type="predicted"/>
<evidence type="ECO:0000256" key="1">
    <source>
        <dbReference type="SAM" id="Phobius"/>
    </source>
</evidence>
<name>A0ABY3NLA1_ELIMR</name>
<keyword evidence="1" id="KW-0812">Transmembrane</keyword>
<organism evidence="2 3">
    <name type="scientific">Elizabethkingia miricola</name>
    <name type="common">Chryseobacterium miricola</name>
    <dbReference type="NCBI Taxonomy" id="172045"/>
    <lineage>
        <taxon>Bacteria</taxon>
        <taxon>Pseudomonadati</taxon>
        <taxon>Bacteroidota</taxon>
        <taxon>Flavobacteriia</taxon>
        <taxon>Flavobacteriales</taxon>
        <taxon>Weeksellaceae</taxon>
        <taxon>Elizabethkingia</taxon>
    </lineage>
</organism>
<reference evidence="2 3" key="1">
    <citation type="submission" date="2019-07" db="EMBL/GenBank/DDBJ databases">
        <title>Genomic Encyclopedia of Archaeal and Bacterial Type Strains, Phase II (KMG-II): from individual species to whole genera.</title>
        <authorList>
            <person name="Goeker M."/>
        </authorList>
    </citation>
    <scope>NUCLEOTIDE SEQUENCE [LARGE SCALE GENOMIC DNA]</scope>
    <source>
        <strain evidence="2 3">DSM 14571</strain>
    </source>
</reference>
<keyword evidence="3" id="KW-1185">Reference proteome</keyword>
<feature type="transmembrane region" description="Helical" evidence="1">
    <location>
        <begin position="45"/>
        <end position="65"/>
    </location>
</feature>
<sequence>MKNILALISIISFLLIPGLHYDSLPTVFFYVVDVVSSLFMESPKISIVMQLILIICLVGSFIVFLSEKKNRYLKIFCFAVLMIFAVYFSHVWDGSHITTWFVVDILVFIISSLLIISKDFKKELQKVNVH</sequence>
<protein>
    <recommendedName>
        <fullName evidence="4">DUF4293 family protein</fullName>
    </recommendedName>
</protein>
<evidence type="ECO:0000313" key="2">
    <source>
        <dbReference type="EMBL" id="TYO94260.1"/>
    </source>
</evidence>
<dbReference type="RefSeq" id="WP_065082550.1">
    <property type="nucleotide sequence ID" value="NZ_FLSS01000014.1"/>
</dbReference>
<comment type="caution">
    <text evidence="2">The sequence shown here is derived from an EMBL/GenBank/DDBJ whole genome shotgun (WGS) entry which is preliminary data.</text>
</comment>
<gene>
    <name evidence="2" type="ORF">LX74_00300</name>
</gene>
<evidence type="ECO:0008006" key="4">
    <source>
        <dbReference type="Google" id="ProtNLM"/>
    </source>
</evidence>
<feature type="transmembrane region" description="Helical" evidence="1">
    <location>
        <begin position="72"/>
        <end position="91"/>
    </location>
</feature>
<dbReference type="Proteomes" id="UP000324513">
    <property type="component" value="Unassembled WGS sequence"/>
</dbReference>